<dbReference type="SUPFAM" id="SSF53335">
    <property type="entry name" value="S-adenosyl-L-methionine-dependent methyltransferases"/>
    <property type="match status" value="1"/>
</dbReference>
<dbReference type="CDD" id="cd02440">
    <property type="entry name" value="AdoMet_MTases"/>
    <property type="match status" value="1"/>
</dbReference>
<evidence type="ECO:0000256" key="3">
    <source>
        <dbReference type="ARBA" id="ARBA00022679"/>
    </source>
</evidence>
<dbReference type="Pfam" id="PF05724">
    <property type="entry name" value="TPMT"/>
    <property type="match status" value="1"/>
</dbReference>
<evidence type="ECO:0008006" key="7">
    <source>
        <dbReference type="Google" id="ProtNLM"/>
    </source>
</evidence>
<dbReference type="GO" id="GO:0032259">
    <property type="term" value="P:methylation"/>
    <property type="evidence" value="ECO:0007669"/>
    <property type="project" value="UniProtKB-KW"/>
</dbReference>
<proteinExistence type="predicted"/>
<gene>
    <name evidence="5" type="ORF">OIDMADRAFT_17439</name>
</gene>
<reference evidence="6" key="2">
    <citation type="submission" date="2015-01" db="EMBL/GenBank/DDBJ databases">
        <title>Evolutionary Origins and Diversification of the Mycorrhizal Mutualists.</title>
        <authorList>
            <consortium name="DOE Joint Genome Institute"/>
            <consortium name="Mycorrhizal Genomics Consortium"/>
            <person name="Kohler A."/>
            <person name="Kuo A."/>
            <person name="Nagy L.G."/>
            <person name="Floudas D."/>
            <person name="Copeland A."/>
            <person name="Barry K.W."/>
            <person name="Cichocki N."/>
            <person name="Veneault-Fourrey C."/>
            <person name="LaButti K."/>
            <person name="Lindquist E.A."/>
            <person name="Lipzen A."/>
            <person name="Lundell T."/>
            <person name="Morin E."/>
            <person name="Murat C."/>
            <person name="Riley R."/>
            <person name="Ohm R."/>
            <person name="Sun H."/>
            <person name="Tunlid A."/>
            <person name="Henrissat B."/>
            <person name="Grigoriev I.V."/>
            <person name="Hibbett D.S."/>
            <person name="Martin F."/>
        </authorList>
    </citation>
    <scope>NUCLEOTIDE SEQUENCE [LARGE SCALE GENOMIC DNA]</scope>
    <source>
        <strain evidence="6">Zn</strain>
    </source>
</reference>
<accession>A0A0C3HUM4</accession>
<keyword evidence="4" id="KW-0949">S-adenosyl-L-methionine</keyword>
<dbReference type="HOGENOM" id="CLU_056435_7_0_1"/>
<keyword evidence="1" id="KW-0597">Phosphoprotein</keyword>
<dbReference type="PANTHER" id="PTHR32183">
    <property type="match status" value="1"/>
</dbReference>
<dbReference type="GO" id="GO:0008757">
    <property type="term" value="F:S-adenosylmethionine-dependent methyltransferase activity"/>
    <property type="evidence" value="ECO:0007669"/>
    <property type="project" value="InterPro"/>
</dbReference>
<evidence type="ECO:0000256" key="2">
    <source>
        <dbReference type="ARBA" id="ARBA00022603"/>
    </source>
</evidence>
<evidence type="ECO:0000256" key="1">
    <source>
        <dbReference type="ARBA" id="ARBA00022553"/>
    </source>
</evidence>
<dbReference type="AlphaFoldDB" id="A0A0C3HUM4"/>
<name>A0A0C3HUM4_OIDMZ</name>
<evidence type="ECO:0000313" key="5">
    <source>
        <dbReference type="EMBL" id="KIN06700.1"/>
    </source>
</evidence>
<sequence length="275" mass="30977">MSTTKDQPTDARARLKAHFAGADLAANPSKWDDLWREGFAPWDRGFPNPALVDLLSERGDLFPEKEGRIKALVPGCGKGYDVLLLSSWGYDAYGLDVSEKALEGARQTEKDSEGQVIYKTKDGVQKGSVTWLSGDFFKNEFLKDVDGEPNFDLIYDYTFLSALPPSMRPAWSNRFRELLAPEGRIVCLEFPTYKEPSTGGPPWALPPKIYMAHLPRPGKELPYTEDGELKESEIGEPSENGLRRIEHFQPKRTHEIGYSEDGKVTDWISVWAHPK</sequence>
<dbReference type="InParanoid" id="A0A0C3HUM4"/>
<keyword evidence="6" id="KW-1185">Reference proteome</keyword>
<keyword evidence="3" id="KW-0808">Transferase</keyword>
<dbReference type="EMBL" id="KN832871">
    <property type="protein sequence ID" value="KIN06700.1"/>
    <property type="molecule type" value="Genomic_DNA"/>
</dbReference>
<dbReference type="PROSITE" id="PS51585">
    <property type="entry name" value="SAM_MT_TPMT"/>
    <property type="match status" value="1"/>
</dbReference>
<dbReference type="PANTHER" id="PTHR32183:SF6">
    <property type="entry name" value="CYSTEINE SULFINATE DESULFINASE_CYSTEINE DESULFURASE AND RELATED ENZYMES"/>
    <property type="match status" value="1"/>
</dbReference>
<dbReference type="STRING" id="913774.A0A0C3HUM4"/>
<reference evidence="5 6" key="1">
    <citation type="submission" date="2014-04" db="EMBL/GenBank/DDBJ databases">
        <authorList>
            <consortium name="DOE Joint Genome Institute"/>
            <person name="Kuo A."/>
            <person name="Martino E."/>
            <person name="Perotto S."/>
            <person name="Kohler A."/>
            <person name="Nagy L.G."/>
            <person name="Floudas D."/>
            <person name="Copeland A."/>
            <person name="Barry K.W."/>
            <person name="Cichocki N."/>
            <person name="Veneault-Fourrey C."/>
            <person name="LaButti K."/>
            <person name="Lindquist E.A."/>
            <person name="Lipzen A."/>
            <person name="Lundell T."/>
            <person name="Morin E."/>
            <person name="Murat C."/>
            <person name="Sun H."/>
            <person name="Tunlid A."/>
            <person name="Henrissat B."/>
            <person name="Grigoriev I.V."/>
            <person name="Hibbett D.S."/>
            <person name="Martin F."/>
            <person name="Nordberg H.P."/>
            <person name="Cantor M.N."/>
            <person name="Hua S.X."/>
        </authorList>
    </citation>
    <scope>NUCLEOTIDE SEQUENCE [LARGE SCALE GENOMIC DNA]</scope>
    <source>
        <strain evidence="5 6">Zn</strain>
    </source>
</reference>
<dbReference type="InterPro" id="IPR008854">
    <property type="entry name" value="TPMT"/>
</dbReference>
<keyword evidence="2" id="KW-0489">Methyltransferase</keyword>
<evidence type="ECO:0000256" key="4">
    <source>
        <dbReference type="ARBA" id="ARBA00022691"/>
    </source>
</evidence>
<dbReference type="InterPro" id="IPR029063">
    <property type="entry name" value="SAM-dependent_MTases_sf"/>
</dbReference>
<protein>
    <recommendedName>
        <fullName evidence="7">Methyltransferase domain-containing protein</fullName>
    </recommendedName>
</protein>
<evidence type="ECO:0000313" key="6">
    <source>
        <dbReference type="Proteomes" id="UP000054321"/>
    </source>
</evidence>
<dbReference type="Gene3D" id="3.40.50.150">
    <property type="entry name" value="Vaccinia Virus protein VP39"/>
    <property type="match status" value="1"/>
</dbReference>
<dbReference type="Proteomes" id="UP000054321">
    <property type="component" value="Unassembled WGS sequence"/>
</dbReference>
<dbReference type="OrthoDB" id="276151at2759"/>
<organism evidence="5 6">
    <name type="scientific">Oidiodendron maius (strain Zn)</name>
    <dbReference type="NCBI Taxonomy" id="913774"/>
    <lineage>
        <taxon>Eukaryota</taxon>
        <taxon>Fungi</taxon>
        <taxon>Dikarya</taxon>
        <taxon>Ascomycota</taxon>
        <taxon>Pezizomycotina</taxon>
        <taxon>Leotiomycetes</taxon>
        <taxon>Leotiomycetes incertae sedis</taxon>
        <taxon>Myxotrichaceae</taxon>
        <taxon>Oidiodendron</taxon>
    </lineage>
</organism>